<dbReference type="SUPFAM" id="SSF51126">
    <property type="entry name" value="Pectin lyase-like"/>
    <property type="match status" value="1"/>
</dbReference>
<comment type="caution">
    <text evidence="2">The sequence shown here is derived from an EMBL/GenBank/DDBJ whole genome shotgun (WGS) entry which is preliminary data.</text>
</comment>
<dbReference type="EMBL" id="CANTFK010000283">
    <property type="protein sequence ID" value="CAI5712012.1"/>
    <property type="molecule type" value="Genomic_DNA"/>
</dbReference>
<name>A0AAV0T3X9_9STRA</name>
<sequence>MRIPALPVILLASIVLGADADAVGKLDVDTKKKQTIFIYAGTYSEQVVISKLKSKLVLQGYTCDKMSYDKNEVTITHKMSQQDVPPHPHGSSNDLASTLSIGTDNVQVYNLNFVNTAQKMARLRP</sequence>
<accession>A0AAV0T3X9</accession>
<evidence type="ECO:0000313" key="3">
    <source>
        <dbReference type="Proteomes" id="UP001159659"/>
    </source>
</evidence>
<dbReference type="InterPro" id="IPR012334">
    <property type="entry name" value="Pectin_lyas_fold"/>
</dbReference>
<reference evidence="2" key="1">
    <citation type="submission" date="2022-12" db="EMBL/GenBank/DDBJ databases">
        <authorList>
            <person name="Webb A."/>
        </authorList>
    </citation>
    <scope>NUCLEOTIDE SEQUENCE</scope>
    <source>
        <strain evidence="2">Pf2</strain>
    </source>
</reference>
<dbReference type="Proteomes" id="UP001159659">
    <property type="component" value="Unassembled WGS sequence"/>
</dbReference>
<dbReference type="AlphaFoldDB" id="A0AAV0T3X9"/>
<protein>
    <submittedName>
        <fullName evidence="2">Uncharacterized protein</fullName>
    </submittedName>
</protein>
<gene>
    <name evidence="2" type="ORF">PFR002_LOCUS2484</name>
</gene>
<feature type="signal peptide" evidence="1">
    <location>
        <begin position="1"/>
        <end position="20"/>
    </location>
</feature>
<dbReference type="InterPro" id="IPR011050">
    <property type="entry name" value="Pectin_lyase_fold/virulence"/>
</dbReference>
<evidence type="ECO:0000313" key="2">
    <source>
        <dbReference type="EMBL" id="CAI5712012.1"/>
    </source>
</evidence>
<evidence type="ECO:0000256" key="1">
    <source>
        <dbReference type="SAM" id="SignalP"/>
    </source>
</evidence>
<proteinExistence type="predicted"/>
<dbReference type="Gene3D" id="2.160.20.10">
    <property type="entry name" value="Single-stranded right-handed beta-helix, Pectin lyase-like"/>
    <property type="match status" value="1"/>
</dbReference>
<feature type="chain" id="PRO_5043852470" evidence="1">
    <location>
        <begin position="21"/>
        <end position="125"/>
    </location>
</feature>
<organism evidence="2 3">
    <name type="scientific">Peronospora farinosa</name>
    <dbReference type="NCBI Taxonomy" id="134698"/>
    <lineage>
        <taxon>Eukaryota</taxon>
        <taxon>Sar</taxon>
        <taxon>Stramenopiles</taxon>
        <taxon>Oomycota</taxon>
        <taxon>Peronosporomycetes</taxon>
        <taxon>Peronosporales</taxon>
        <taxon>Peronosporaceae</taxon>
        <taxon>Peronospora</taxon>
    </lineage>
</organism>
<keyword evidence="1" id="KW-0732">Signal</keyword>